<dbReference type="Pfam" id="PF00109">
    <property type="entry name" value="ketoacyl-synt"/>
    <property type="match status" value="1"/>
</dbReference>
<feature type="compositionally biased region" description="Polar residues" evidence="1">
    <location>
        <begin position="96"/>
        <end position="108"/>
    </location>
</feature>
<dbReference type="Gene3D" id="3.40.47.10">
    <property type="match status" value="1"/>
</dbReference>
<dbReference type="InterPro" id="IPR016039">
    <property type="entry name" value="Thiolase-like"/>
</dbReference>
<protein>
    <submittedName>
        <fullName evidence="3">Beta-ketoacyl synthase N-terminal-like domain-containing protein</fullName>
    </submittedName>
</protein>
<comment type="caution">
    <text evidence="3">The sequence shown here is derived from an EMBL/GenBank/DDBJ whole genome shotgun (WGS) entry which is preliminary data.</text>
</comment>
<evidence type="ECO:0000313" key="4">
    <source>
        <dbReference type="Proteomes" id="UP001601303"/>
    </source>
</evidence>
<dbReference type="Proteomes" id="UP001601303">
    <property type="component" value="Unassembled WGS sequence"/>
</dbReference>
<feature type="domain" description="Beta-ketoacyl synthase-like N-terminal" evidence="2">
    <location>
        <begin position="23"/>
        <end position="60"/>
    </location>
</feature>
<organism evidence="3 4">
    <name type="scientific">Streptomyces hokutonensis</name>
    <dbReference type="NCBI Taxonomy" id="1306990"/>
    <lineage>
        <taxon>Bacteria</taxon>
        <taxon>Bacillati</taxon>
        <taxon>Actinomycetota</taxon>
        <taxon>Actinomycetes</taxon>
        <taxon>Kitasatosporales</taxon>
        <taxon>Streptomycetaceae</taxon>
        <taxon>Streptomyces</taxon>
    </lineage>
</organism>
<evidence type="ECO:0000259" key="2">
    <source>
        <dbReference type="Pfam" id="PF00109"/>
    </source>
</evidence>
<proteinExistence type="predicted"/>
<dbReference type="SUPFAM" id="SSF53901">
    <property type="entry name" value="Thiolase-like"/>
    <property type="match status" value="1"/>
</dbReference>
<keyword evidence="4" id="KW-1185">Reference proteome</keyword>
<dbReference type="InterPro" id="IPR014030">
    <property type="entry name" value="Ketoacyl_synth_N"/>
</dbReference>
<reference evidence="3 4" key="1">
    <citation type="submission" date="2024-10" db="EMBL/GenBank/DDBJ databases">
        <title>The Natural Products Discovery Center: Release of the First 8490 Sequenced Strains for Exploring Actinobacteria Biosynthetic Diversity.</title>
        <authorList>
            <person name="Kalkreuter E."/>
            <person name="Kautsar S.A."/>
            <person name="Yang D."/>
            <person name="Bader C.D."/>
            <person name="Teijaro C.N."/>
            <person name="Fluegel L."/>
            <person name="Davis C.M."/>
            <person name="Simpson J.R."/>
            <person name="Lauterbach L."/>
            <person name="Steele A.D."/>
            <person name="Gui C."/>
            <person name="Meng S."/>
            <person name="Li G."/>
            <person name="Viehrig K."/>
            <person name="Ye F."/>
            <person name="Su P."/>
            <person name="Kiefer A.F."/>
            <person name="Nichols A."/>
            <person name="Cepeda A.J."/>
            <person name="Yan W."/>
            <person name="Fan B."/>
            <person name="Jiang Y."/>
            <person name="Adhikari A."/>
            <person name="Zheng C.-J."/>
            <person name="Schuster L."/>
            <person name="Cowan T.M."/>
            <person name="Smanski M.J."/>
            <person name="Chevrette M.G."/>
            <person name="De Carvalho L.P.S."/>
            <person name="Shen B."/>
        </authorList>
    </citation>
    <scope>NUCLEOTIDE SEQUENCE [LARGE SCALE GENOMIC DNA]</scope>
    <source>
        <strain evidence="3 4">NPDC006488</strain>
    </source>
</reference>
<feature type="region of interest" description="Disordered" evidence="1">
    <location>
        <begin position="96"/>
        <end position="207"/>
    </location>
</feature>
<accession>A0ABW6M5G7</accession>
<evidence type="ECO:0000256" key="1">
    <source>
        <dbReference type="SAM" id="MobiDB-lite"/>
    </source>
</evidence>
<evidence type="ECO:0000313" key="3">
    <source>
        <dbReference type="EMBL" id="MFE9601376.1"/>
    </source>
</evidence>
<dbReference type="RefSeq" id="WP_388108542.1">
    <property type="nucleotide sequence ID" value="NZ_JBIAHM010000008.1"/>
</dbReference>
<gene>
    <name evidence="3" type="ORF">ACFYNQ_22765</name>
</gene>
<sequence>MTTAEQQREAAVNAVPRSEPVAIAIVGPSCRTAGADHAKTLWQLVTDGRRLVGPVPEGRVPGIDTGPIRFAAAPRAEYRERMIQIEVVDGACSCEGTATRSRTSSSIGSARRRWRRPRQGCTVMGPRSGTGSGRIRSEGCPANGTGTRTTHPGCAPGGLTRRPRTARAPSLCRPSPGGGSSSGSGLLTGCARDHPSPAATGRSAGFSRVPVVSAAWRRRLS</sequence>
<name>A0ABW6M5G7_9ACTN</name>
<dbReference type="EMBL" id="JBIAHM010000008">
    <property type="protein sequence ID" value="MFE9601376.1"/>
    <property type="molecule type" value="Genomic_DNA"/>
</dbReference>